<evidence type="ECO:0000256" key="3">
    <source>
        <dbReference type="ARBA" id="ARBA00022737"/>
    </source>
</evidence>
<dbReference type="eggNOG" id="KOG0504">
    <property type="taxonomic scope" value="Eukaryota"/>
</dbReference>
<evidence type="ECO:0000256" key="2">
    <source>
        <dbReference type="ARBA" id="ARBA00022692"/>
    </source>
</evidence>
<evidence type="ECO:0000256" key="8">
    <source>
        <dbReference type="SAM" id="Phobius"/>
    </source>
</evidence>
<keyword evidence="11" id="KW-1185">Reference proteome</keyword>
<evidence type="ECO:0000256" key="4">
    <source>
        <dbReference type="ARBA" id="ARBA00022989"/>
    </source>
</evidence>
<dbReference type="HOGENOM" id="CLU_000134_36_1_1"/>
<evidence type="ECO:0000313" key="10">
    <source>
        <dbReference type="EnsemblPlants" id="OMERI11G10170.1"/>
    </source>
</evidence>
<dbReference type="STRING" id="40149.A0A0E0F5B5"/>
<dbReference type="InterPro" id="IPR026961">
    <property type="entry name" value="PGG_dom"/>
</dbReference>
<dbReference type="Pfam" id="PF12796">
    <property type="entry name" value="Ank_2"/>
    <property type="match status" value="1"/>
</dbReference>
<evidence type="ECO:0000313" key="11">
    <source>
        <dbReference type="Proteomes" id="UP000008021"/>
    </source>
</evidence>
<dbReference type="FunFam" id="1.25.40.20:FF:000516">
    <property type="entry name" value="Ankyrin repeat-containing protein C6C3.08"/>
    <property type="match status" value="1"/>
</dbReference>
<dbReference type="Proteomes" id="UP000008021">
    <property type="component" value="Chromosome 11"/>
</dbReference>
<reference evidence="10" key="2">
    <citation type="submission" date="2018-05" db="EMBL/GenBank/DDBJ databases">
        <title>OmerRS3 (Oryza meridionalis Reference Sequence Version 3).</title>
        <authorList>
            <person name="Zhang J."/>
            <person name="Kudrna D."/>
            <person name="Lee S."/>
            <person name="Talag J."/>
            <person name="Welchert J."/>
            <person name="Wing R.A."/>
        </authorList>
    </citation>
    <scope>NUCLEOTIDE SEQUENCE [LARGE SCALE GENOMIC DNA]</scope>
    <source>
        <strain evidence="10">cv. OR44</strain>
    </source>
</reference>
<keyword evidence="5 7" id="KW-0040">ANK repeat</keyword>
<evidence type="ECO:0000256" key="7">
    <source>
        <dbReference type="PROSITE-ProRule" id="PRU00023"/>
    </source>
</evidence>
<feature type="domain" description="PGG" evidence="9">
    <location>
        <begin position="207"/>
        <end position="312"/>
    </location>
</feature>
<sequence>MVSLLLQWKPALATHVDRNKSSPLHFASSDGDCSIVQAILACSPPSAPHMQDNEGFSPIHAAALMGHTATVRLLLQFSPASADICDNRGQSFVHTAATKGHSSIISYAIGSSMLEHLLNAQDREGNTPLHLAVDAGKCKVVSKLLSSEIVQTHIMNNEGHTPSDLVQNCKGFYSMVSLVVKMYASGAQFQPQRQDHIEKWNAQDIMKWQDTTSKYLAIVSTLVTTVAFSAAFNIPGSYGDDGKANLAGNCMYDTFLILDTISLVTSVVAILLLVFGRAFSSHHSWLSFMISTHFLWLSINTMVLGFLAAISAVMNKKKGLNIIMAILIYFGMWILTMLLTSLTTVGSFTGILKFLFGGRMERQRRAKRRISRQYPYAIFYTFNMVLFFVIANIALAGFDTFKSLSY</sequence>
<feature type="transmembrane region" description="Helical" evidence="8">
    <location>
        <begin position="326"/>
        <end position="356"/>
    </location>
</feature>
<dbReference type="Gramene" id="OMERI11G10170.1">
    <property type="protein sequence ID" value="OMERI11G10170.1"/>
    <property type="gene ID" value="OMERI11G10170"/>
</dbReference>
<dbReference type="AlphaFoldDB" id="A0A0E0F5B5"/>
<feature type="transmembrane region" description="Helical" evidence="8">
    <location>
        <begin position="215"/>
        <end position="234"/>
    </location>
</feature>
<evidence type="ECO:0000259" key="9">
    <source>
        <dbReference type="Pfam" id="PF13962"/>
    </source>
</evidence>
<feature type="repeat" description="ANK" evidence="7">
    <location>
        <begin position="54"/>
        <end position="76"/>
    </location>
</feature>
<reference evidence="10" key="1">
    <citation type="submission" date="2015-04" db="UniProtKB">
        <authorList>
            <consortium name="EnsemblPlants"/>
        </authorList>
    </citation>
    <scope>IDENTIFICATION</scope>
</reference>
<keyword evidence="4 8" id="KW-1133">Transmembrane helix</keyword>
<evidence type="ECO:0000256" key="6">
    <source>
        <dbReference type="ARBA" id="ARBA00023136"/>
    </source>
</evidence>
<dbReference type="Pfam" id="PF13962">
    <property type="entry name" value="PGG"/>
    <property type="match status" value="1"/>
</dbReference>
<feature type="transmembrane region" description="Helical" evidence="8">
    <location>
        <begin position="254"/>
        <end position="274"/>
    </location>
</feature>
<feature type="transmembrane region" description="Helical" evidence="8">
    <location>
        <begin position="377"/>
        <end position="398"/>
    </location>
</feature>
<keyword evidence="6 8" id="KW-0472">Membrane</keyword>
<dbReference type="GO" id="GO:0005886">
    <property type="term" value="C:plasma membrane"/>
    <property type="evidence" value="ECO:0007669"/>
    <property type="project" value="TreeGrafter"/>
</dbReference>
<dbReference type="SUPFAM" id="SSF48403">
    <property type="entry name" value="Ankyrin repeat"/>
    <property type="match status" value="1"/>
</dbReference>
<dbReference type="Gene3D" id="1.25.40.20">
    <property type="entry name" value="Ankyrin repeat-containing domain"/>
    <property type="match status" value="2"/>
</dbReference>
<dbReference type="InterPro" id="IPR002110">
    <property type="entry name" value="Ankyrin_rpt"/>
</dbReference>
<name>A0A0E0F5B5_9ORYZ</name>
<dbReference type="PROSITE" id="PS50297">
    <property type="entry name" value="ANK_REP_REGION"/>
    <property type="match status" value="2"/>
</dbReference>
<evidence type="ECO:0000256" key="5">
    <source>
        <dbReference type="ARBA" id="ARBA00023043"/>
    </source>
</evidence>
<dbReference type="FunFam" id="1.25.40.20:FF:000595">
    <property type="entry name" value="Os11g0435300 protein"/>
    <property type="match status" value="1"/>
</dbReference>
<evidence type="ECO:0000256" key="1">
    <source>
        <dbReference type="ARBA" id="ARBA00004141"/>
    </source>
</evidence>
<dbReference type="Pfam" id="PF00023">
    <property type="entry name" value="Ank"/>
    <property type="match status" value="1"/>
</dbReference>
<proteinExistence type="predicted"/>
<dbReference type="InterPro" id="IPR036770">
    <property type="entry name" value="Ankyrin_rpt-contain_sf"/>
</dbReference>
<dbReference type="SMART" id="SM00248">
    <property type="entry name" value="ANK"/>
    <property type="match status" value="4"/>
</dbReference>
<dbReference type="PROSITE" id="PS50088">
    <property type="entry name" value="ANK_REPEAT"/>
    <property type="match status" value="2"/>
</dbReference>
<dbReference type="EnsemblPlants" id="OMERI11G10170.1">
    <property type="protein sequence ID" value="OMERI11G10170.1"/>
    <property type="gene ID" value="OMERI11G10170"/>
</dbReference>
<feature type="transmembrane region" description="Helical" evidence="8">
    <location>
        <begin position="294"/>
        <end position="314"/>
    </location>
</feature>
<comment type="subcellular location">
    <subcellularLocation>
        <location evidence="1">Membrane</location>
        <topology evidence="1">Multi-pass membrane protein</topology>
    </subcellularLocation>
</comment>
<feature type="repeat" description="ANK" evidence="7">
    <location>
        <begin position="124"/>
        <end position="146"/>
    </location>
</feature>
<organism evidence="10">
    <name type="scientific">Oryza meridionalis</name>
    <dbReference type="NCBI Taxonomy" id="40149"/>
    <lineage>
        <taxon>Eukaryota</taxon>
        <taxon>Viridiplantae</taxon>
        <taxon>Streptophyta</taxon>
        <taxon>Embryophyta</taxon>
        <taxon>Tracheophyta</taxon>
        <taxon>Spermatophyta</taxon>
        <taxon>Magnoliopsida</taxon>
        <taxon>Liliopsida</taxon>
        <taxon>Poales</taxon>
        <taxon>Poaceae</taxon>
        <taxon>BOP clade</taxon>
        <taxon>Oryzoideae</taxon>
        <taxon>Oryzeae</taxon>
        <taxon>Oryzinae</taxon>
        <taxon>Oryza</taxon>
    </lineage>
</organism>
<dbReference type="PANTHER" id="PTHR24186:SF41">
    <property type="entry name" value="PGG DOMAIN-CONTAINING PROTEIN"/>
    <property type="match status" value="1"/>
</dbReference>
<dbReference type="PANTHER" id="PTHR24186">
    <property type="entry name" value="PROTEIN PHOSPHATASE 1 REGULATORY SUBUNIT"/>
    <property type="match status" value="1"/>
</dbReference>
<accession>A0A0E0F5B5</accession>
<keyword evidence="3" id="KW-0677">Repeat</keyword>
<keyword evidence="2 8" id="KW-0812">Transmembrane</keyword>
<protein>
    <recommendedName>
        <fullName evidence="9">PGG domain-containing protein</fullName>
    </recommendedName>
</protein>